<dbReference type="GO" id="GO:0003964">
    <property type="term" value="F:RNA-directed DNA polymerase activity"/>
    <property type="evidence" value="ECO:0007669"/>
    <property type="project" value="UniProtKB-KW"/>
</dbReference>
<dbReference type="PROSITE" id="PS50158">
    <property type="entry name" value="ZF_CCHC"/>
    <property type="match status" value="1"/>
</dbReference>
<evidence type="ECO:0000256" key="1">
    <source>
        <dbReference type="ARBA" id="ARBA00022670"/>
    </source>
</evidence>
<organism evidence="12 13">
    <name type="scientific">Helianthus annuus</name>
    <name type="common">Common sunflower</name>
    <dbReference type="NCBI Taxonomy" id="4232"/>
    <lineage>
        <taxon>Eukaryota</taxon>
        <taxon>Viridiplantae</taxon>
        <taxon>Streptophyta</taxon>
        <taxon>Embryophyta</taxon>
        <taxon>Tracheophyta</taxon>
        <taxon>Spermatophyta</taxon>
        <taxon>Magnoliopsida</taxon>
        <taxon>eudicotyledons</taxon>
        <taxon>Gunneridae</taxon>
        <taxon>Pentapetalae</taxon>
        <taxon>asterids</taxon>
        <taxon>campanulids</taxon>
        <taxon>Asterales</taxon>
        <taxon>Asteraceae</taxon>
        <taxon>Asteroideae</taxon>
        <taxon>Heliantheae alliance</taxon>
        <taxon>Heliantheae</taxon>
        <taxon>Helianthus</taxon>
    </lineage>
</organism>
<dbReference type="CDD" id="cd00303">
    <property type="entry name" value="retropepsin_like"/>
    <property type="match status" value="1"/>
</dbReference>
<dbReference type="Gene3D" id="3.10.10.10">
    <property type="entry name" value="HIV Type 1 Reverse Transcriptase, subunit A, domain 1"/>
    <property type="match status" value="1"/>
</dbReference>
<evidence type="ECO:0000256" key="7">
    <source>
        <dbReference type="ARBA" id="ARBA00022918"/>
    </source>
</evidence>
<dbReference type="GO" id="GO:0003676">
    <property type="term" value="F:nucleic acid binding"/>
    <property type="evidence" value="ECO:0007669"/>
    <property type="project" value="InterPro"/>
</dbReference>
<sequence length="852" mass="96450">MAPRRAVNARNDDQPPPPPLPRTAEELDALLEERISAAIAQYEANRTQDSGGPSNARRNGHGDSSGGNAAQGCTFKQFLDCKPMNYDGTGGAVAFVRWTEKTEATIRMSKCTADQQVTFATGLFVDEALTCWNLQVQTLGDEAAYGMTWDELKEKMREKYYSRAELQRLETEFWHLTMVGADITGYTRWFHDLSRVIPYMVTPEFKRVERYIWGLAPEFRGMVTSAKPQTITEAVTLAVSLTEDCVRIEKLSLNTAENTVTHAESSGDKKRKHSSLNQATRNNKGSNKKRDTNPSKEANVAANGYQGTMPKCQKCKYHHDGACRVPRCDKCDRLGHQAEDCWSKGKNRNGNGAGNKNGNGKGRNQGCFRCGSNDHFMKDCPKKDNAQARAFVIGARDAREDPNVVTGTFLINNHFASILFDTGADYSFMSVEFKRTLGIESSRLDIPYSIELANGKLVESGEVVRGCTLELGERSFSIDLLPIQLGSFDVVVGMDWLSKNKAEVICHEKIIRIPLANGETLIVHGERRDAHLRIISCMKAQKCLRKGCVAFLAHVVDKKAEEPKLEDIHVVKEFPDVFPEDLPGLPPQRQVEFRIDLIPGAAPVAKAPYRLAPSEMQELSTQLQELLDKGFIRPSFSTWGAPVLFVKKKDGTLRMCIDYRELNKLTIKNRYPLPRIDDLFDQLQGSSYYSKIDLRSGYHQLRIEEESVPKTAFRTRYGHYEFLVMPFGLTNAPAVFMDQMNRLCKPYLDKFVIVFIDDILVYSRTKEEHEQHLRTILELLKKEKLFAKFSKCEFWIREVQFLGHVVNEKGIHVDPSKIEAIKNWEAPKLQLRFASFWAWRATIGDSSRISRK</sequence>
<feature type="region of interest" description="Disordered" evidence="9">
    <location>
        <begin position="257"/>
        <end position="301"/>
    </location>
</feature>
<dbReference type="InterPro" id="IPR001878">
    <property type="entry name" value="Znf_CCHC"/>
</dbReference>
<dbReference type="InterPro" id="IPR021109">
    <property type="entry name" value="Peptidase_aspartic_dom_sf"/>
</dbReference>
<dbReference type="PANTHER" id="PTHR24559:SF427">
    <property type="entry name" value="RNA-DIRECTED DNA POLYMERASE"/>
    <property type="match status" value="1"/>
</dbReference>
<evidence type="ECO:0000259" key="10">
    <source>
        <dbReference type="PROSITE" id="PS50158"/>
    </source>
</evidence>
<reference evidence="12" key="2">
    <citation type="submission" date="2020-06" db="EMBL/GenBank/DDBJ databases">
        <title>Helianthus annuus Genome sequencing and assembly Release 2.</title>
        <authorList>
            <person name="Gouzy J."/>
            <person name="Langlade N."/>
            <person name="Munos S."/>
        </authorList>
    </citation>
    <scope>NUCLEOTIDE SEQUENCE</scope>
    <source>
        <tissue evidence="12">Leaves</tissue>
    </source>
</reference>
<dbReference type="EMBL" id="MNCJ02000329">
    <property type="protein sequence ID" value="KAF5767301.1"/>
    <property type="molecule type" value="Genomic_DNA"/>
</dbReference>
<dbReference type="Pfam" id="PF08284">
    <property type="entry name" value="RVP_2"/>
    <property type="match status" value="1"/>
</dbReference>
<proteinExistence type="predicted"/>
<dbReference type="InterPro" id="IPR053134">
    <property type="entry name" value="RNA-dir_DNA_polymerase"/>
</dbReference>
<dbReference type="Gene3D" id="4.10.60.10">
    <property type="entry name" value="Zinc finger, CCHC-type"/>
    <property type="match status" value="1"/>
</dbReference>
<dbReference type="InterPro" id="IPR005162">
    <property type="entry name" value="Retrotrans_gag_dom"/>
</dbReference>
<dbReference type="Pfam" id="PF00098">
    <property type="entry name" value="zf-CCHC"/>
    <property type="match status" value="1"/>
</dbReference>
<keyword evidence="8" id="KW-0862">Zinc</keyword>
<keyword evidence="5" id="KW-0255">Endonuclease</keyword>
<dbReference type="InterPro" id="IPR000477">
    <property type="entry name" value="RT_dom"/>
</dbReference>
<dbReference type="InterPro" id="IPR036875">
    <property type="entry name" value="Znf_CCHC_sf"/>
</dbReference>
<dbReference type="Gene3D" id="2.40.70.10">
    <property type="entry name" value="Acid Proteases"/>
    <property type="match status" value="1"/>
</dbReference>
<dbReference type="Gramene" id="mRNA:HanXRQr2_Chr14g0622691">
    <property type="protein sequence ID" value="CDS:HanXRQr2_Chr14g0622691.1"/>
    <property type="gene ID" value="HanXRQr2_Chr14g0622691"/>
</dbReference>
<dbReference type="CDD" id="cd01647">
    <property type="entry name" value="RT_LTR"/>
    <property type="match status" value="1"/>
</dbReference>
<keyword evidence="2 12" id="KW-0808">Transferase</keyword>
<dbReference type="Gene3D" id="3.30.70.270">
    <property type="match status" value="1"/>
</dbReference>
<evidence type="ECO:0000313" key="12">
    <source>
        <dbReference type="EMBL" id="KAF5767301.1"/>
    </source>
</evidence>
<evidence type="ECO:0000256" key="5">
    <source>
        <dbReference type="ARBA" id="ARBA00022759"/>
    </source>
</evidence>
<dbReference type="InterPro" id="IPR043502">
    <property type="entry name" value="DNA/RNA_pol_sf"/>
</dbReference>
<evidence type="ECO:0000256" key="2">
    <source>
        <dbReference type="ARBA" id="ARBA00022679"/>
    </source>
</evidence>
<feature type="compositionally biased region" description="Polar residues" evidence="9">
    <location>
        <begin position="44"/>
        <end position="57"/>
    </location>
</feature>
<accession>A0A9K3E7I7</accession>
<feature type="domain" description="Reverse transcriptase" evidence="11">
    <location>
        <begin position="627"/>
        <end position="806"/>
    </location>
</feature>
<gene>
    <name evidence="12" type="ORF">HanXRQr2_Chr14g0622691</name>
</gene>
<evidence type="ECO:0000256" key="6">
    <source>
        <dbReference type="ARBA" id="ARBA00022801"/>
    </source>
</evidence>
<keyword evidence="1" id="KW-0645">Protease</keyword>
<dbReference type="GO" id="GO:0006508">
    <property type="term" value="P:proteolysis"/>
    <property type="evidence" value="ECO:0007669"/>
    <property type="project" value="UniProtKB-KW"/>
</dbReference>
<dbReference type="AlphaFoldDB" id="A0A9K3E7I7"/>
<name>A0A9K3E7I7_HELAN</name>
<dbReference type="EC" id="2.7.7.-" evidence="12"/>
<keyword evidence="8" id="KW-0863">Zinc-finger</keyword>
<reference evidence="12" key="1">
    <citation type="journal article" date="2017" name="Nature">
        <title>The sunflower genome provides insights into oil metabolism, flowering and Asterid evolution.</title>
        <authorList>
            <person name="Badouin H."/>
            <person name="Gouzy J."/>
            <person name="Grassa C.J."/>
            <person name="Murat F."/>
            <person name="Staton S.E."/>
            <person name="Cottret L."/>
            <person name="Lelandais-Briere C."/>
            <person name="Owens G.L."/>
            <person name="Carrere S."/>
            <person name="Mayjonade B."/>
            <person name="Legrand L."/>
            <person name="Gill N."/>
            <person name="Kane N.C."/>
            <person name="Bowers J.E."/>
            <person name="Hubner S."/>
            <person name="Bellec A."/>
            <person name="Berard A."/>
            <person name="Berges H."/>
            <person name="Blanchet N."/>
            <person name="Boniface M.C."/>
            <person name="Brunel D."/>
            <person name="Catrice O."/>
            <person name="Chaidir N."/>
            <person name="Claudel C."/>
            <person name="Donnadieu C."/>
            <person name="Faraut T."/>
            <person name="Fievet G."/>
            <person name="Helmstetter N."/>
            <person name="King M."/>
            <person name="Knapp S.J."/>
            <person name="Lai Z."/>
            <person name="Le Paslier M.C."/>
            <person name="Lippi Y."/>
            <person name="Lorenzon L."/>
            <person name="Mandel J.R."/>
            <person name="Marage G."/>
            <person name="Marchand G."/>
            <person name="Marquand E."/>
            <person name="Bret-Mestries E."/>
            <person name="Morien E."/>
            <person name="Nambeesan S."/>
            <person name="Nguyen T."/>
            <person name="Pegot-Espagnet P."/>
            <person name="Pouilly N."/>
            <person name="Raftis F."/>
            <person name="Sallet E."/>
            <person name="Schiex T."/>
            <person name="Thomas J."/>
            <person name="Vandecasteele C."/>
            <person name="Vares D."/>
            <person name="Vear F."/>
            <person name="Vautrin S."/>
            <person name="Crespi M."/>
            <person name="Mangin B."/>
            <person name="Burke J.M."/>
            <person name="Salse J."/>
            <person name="Munos S."/>
            <person name="Vincourt P."/>
            <person name="Rieseberg L.H."/>
            <person name="Langlade N.B."/>
        </authorList>
    </citation>
    <scope>NUCLEOTIDE SEQUENCE</scope>
    <source>
        <tissue evidence="12">Leaves</tissue>
    </source>
</reference>
<dbReference type="SUPFAM" id="SSF56672">
    <property type="entry name" value="DNA/RNA polymerases"/>
    <property type="match status" value="1"/>
</dbReference>
<dbReference type="GO" id="GO:0004523">
    <property type="term" value="F:RNA-DNA hybrid ribonuclease activity"/>
    <property type="evidence" value="ECO:0007669"/>
    <property type="project" value="UniProtKB-EC"/>
</dbReference>
<feature type="domain" description="CCHC-type" evidence="10">
    <location>
        <begin position="367"/>
        <end position="382"/>
    </location>
</feature>
<feature type="region of interest" description="Disordered" evidence="9">
    <location>
        <begin position="44"/>
        <end position="69"/>
    </location>
</feature>
<keyword evidence="3 12" id="KW-0548">Nucleotidyltransferase</keyword>
<protein>
    <submittedName>
        <fullName evidence="12">Nucleotidyltransferase, Ribonuclease H</fullName>
        <ecNumber evidence="12">2.7.7.-</ecNumber>
        <ecNumber evidence="12">3.1.26.4</ecNumber>
    </submittedName>
</protein>
<dbReference type="SUPFAM" id="SSF50630">
    <property type="entry name" value="Acid proteases"/>
    <property type="match status" value="1"/>
</dbReference>
<dbReference type="GO" id="GO:0008233">
    <property type="term" value="F:peptidase activity"/>
    <property type="evidence" value="ECO:0007669"/>
    <property type="project" value="UniProtKB-KW"/>
</dbReference>
<dbReference type="PROSITE" id="PS50878">
    <property type="entry name" value="RT_POL"/>
    <property type="match status" value="1"/>
</dbReference>
<feature type="compositionally biased region" description="Polar residues" evidence="9">
    <location>
        <begin position="275"/>
        <end position="285"/>
    </location>
</feature>
<dbReference type="Proteomes" id="UP000215914">
    <property type="component" value="Unassembled WGS sequence"/>
</dbReference>
<keyword evidence="8" id="KW-0479">Metal-binding</keyword>
<evidence type="ECO:0000256" key="4">
    <source>
        <dbReference type="ARBA" id="ARBA00022722"/>
    </source>
</evidence>
<dbReference type="InterPro" id="IPR043128">
    <property type="entry name" value="Rev_trsase/Diguanyl_cyclase"/>
</dbReference>
<dbReference type="EC" id="3.1.26.4" evidence="12"/>
<keyword evidence="7" id="KW-0695">RNA-directed DNA polymerase</keyword>
<dbReference type="SMART" id="SM00343">
    <property type="entry name" value="ZnF_C2HC"/>
    <property type="match status" value="2"/>
</dbReference>
<keyword evidence="4" id="KW-0540">Nuclease</keyword>
<keyword evidence="13" id="KW-1185">Reference proteome</keyword>
<evidence type="ECO:0000256" key="8">
    <source>
        <dbReference type="PROSITE-ProRule" id="PRU00047"/>
    </source>
</evidence>
<dbReference type="PANTHER" id="PTHR24559">
    <property type="entry name" value="TRANSPOSON TY3-I GAG-POL POLYPROTEIN"/>
    <property type="match status" value="1"/>
</dbReference>
<keyword evidence="6 12" id="KW-0378">Hydrolase</keyword>
<evidence type="ECO:0000313" key="13">
    <source>
        <dbReference type="Proteomes" id="UP000215914"/>
    </source>
</evidence>
<dbReference type="FunFam" id="3.10.10.10:FF:000007">
    <property type="entry name" value="Retrovirus-related Pol polyprotein from transposon 17.6-like Protein"/>
    <property type="match status" value="1"/>
</dbReference>
<dbReference type="Pfam" id="PF00078">
    <property type="entry name" value="RVT_1"/>
    <property type="match status" value="1"/>
</dbReference>
<dbReference type="GO" id="GO:0008270">
    <property type="term" value="F:zinc ion binding"/>
    <property type="evidence" value="ECO:0007669"/>
    <property type="project" value="UniProtKB-KW"/>
</dbReference>
<dbReference type="SUPFAM" id="SSF57756">
    <property type="entry name" value="Retrovirus zinc finger-like domains"/>
    <property type="match status" value="1"/>
</dbReference>
<evidence type="ECO:0000256" key="9">
    <source>
        <dbReference type="SAM" id="MobiDB-lite"/>
    </source>
</evidence>
<feature type="region of interest" description="Disordered" evidence="9">
    <location>
        <begin position="1"/>
        <end position="23"/>
    </location>
</feature>
<evidence type="ECO:0000259" key="11">
    <source>
        <dbReference type="PROSITE" id="PS50878"/>
    </source>
</evidence>
<evidence type="ECO:0000256" key="3">
    <source>
        <dbReference type="ARBA" id="ARBA00022695"/>
    </source>
</evidence>
<comment type="caution">
    <text evidence="12">The sequence shown here is derived from an EMBL/GenBank/DDBJ whole genome shotgun (WGS) entry which is preliminary data.</text>
</comment>
<dbReference type="Pfam" id="PF03732">
    <property type="entry name" value="Retrotrans_gag"/>
    <property type="match status" value="1"/>
</dbReference>